<dbReference type="InterPro" id="IPR024344">
    <property type="entry name" value="MDMPI_metal-binding"/>
</dbReference>
<evidence type="ECO:0000313" key="4">
    <source>
        <dbReference type="Proteomes" id="UP000307768"/>
    </source>
</evidence>
<sequence>MTFVPRAGPPSRTGPATRGLRMPDIPDLGPATRGVAALLAGVDDDDLGSPTPCDYDVATLLDHLDVLALAFTLAARKSDDPSLDTPPAPSANNLAEGWRDRIPQRLKDLAEAWATPEAWTGTTIAGGVTMPSDVAGVVALDEVVLHGWDLARATGQSYEVDPDALAVVHAFVEETARPDQADMREGLFGPPIRLPEEAPLLDRVVALAGRSPSWPR</sequence>
<feature type="region of interest" description="Disordered" evidence="1">
    <location>
        <begin position="1"/>
        <end position="25"/>
    </location>
</feature>
<dbReference type="AlphaFoldDB" id="A0A5Q6RXU9"/>
<feature type="region of interest" description="Disordered" evidence="1">
    <location>
        <begin position="78"/>
        <end position="97"/>
    </location>
</feature>
<organism evidence="3 4">
    <name type="scientific">Mumia zhuanghuii</name>
    <dbReference type="NCBI Taxonomy" id="2585211"/>
    <lineage>
        <taxon>Bacteria</taxon>
        <taxon>Bacillati</taxon>
        <taxon>Actinomycetota</taxon>
        <taxon>Actinomycetes</taxon>
        <taxon>Propionibacteriales</taxon>
        <taxon>Nocardioidaceae</taxon>
        <taxon>Mumia</taxon>
    </lineage>
</organism>
<gene>
    <name evidence="3" type="ORF">FE697_012145</name>
</gene>
<dbReference type="Pfam" id="PF11716">
    <property type="entry name" value="MDMPI_N"/>
    <property type="match status" value="1"/>
</dbReference>
<accession>A0A5Q6RXU9</accession>
<reference evidence="3 4" key="1">
    <citation type="submission" date="2019-09" db="EMBL/GenBank/DDBJ databases">
        <title>Mumia zhuanghuii sp. nov. isolated from the intestinal contents of plateau pika (Ochotona curzoniae) in the Qinghai-Tibet plateau of China.</title>
        <authorList>
            <person name="Tian Z."/>
        </authorList>
    </citation>
    <scope>NUCLEOTIDE SEQUENCE [LARGE SCALE GENOMIC DNA]</scope>
    <source>
        <strain evidence="4">350</strain>
    </source>
</reference>
<dbReference type="Gene3D" id="1.20.120.450">
    <property type="entry name" value="dinb family like domain"/>
    <property type="match status" value="1"/>
</dbReference>
<dbReference type="NCBIfam" id="TIGR03083">
    <property type="entry name" value="maleylpyruvate isomerase family mycothiol-dependent enzyme"/>
    <property type="match status" value="1"/>
</dbReference>
<dbReference type="EMBL" id="VDFQ02000003">
    <property type="protein sequence ID" value="KAA1422889.1"/>
    <property type="molecule type" value="Genomic_DNA"/>
</dbReference>
<comment type="caution">
    <text evidence="3">The sequence shown here is derived from an EMBL/GenBank/DDBJ whole genome shotgun (WGS) entry which is preliminary data.</text>
</comment>
<dbReference type="InterPro" id="IPR034660">
    <property type="entry name" value="DinB/YfiT-like"/>
</dbReference>
<evidence type="ECO:0000313" key="3">
    <source>
        <dbReference type="EMBL" id="KAA1422889.1"/>
    </source>
</evidence>
<dbReference type="NCBIfam" id="TIGR03086">
    <property type="entry name" value="TIGR03086 family metal-binding protein"/>
    <property type="match status" value="1"/>
</dbReference>
<dbReference type="SUPFAM" id="SSF109854">
    <property type="entry name" value="DinB/YfiT-like putative metalloenzymes"/>
    <property type="match status" value="1"/>
</dbReference>
<dbReference type="Proteomes" id="UP000307768">
    <property type="component" value="Unassembled WGS sequence"/>
</dbReference>
<dbReference type="OrthoDB" id="5185819at2"/>
<dbReference type="InterPro" id="IPR017520">
    <property type="entry name" value="CHP03086"/>
</dbReference>
<name>A0A5Q6RXU9_9ACTN</name>
<dbReference type="InterPro" id="IPR017517">
    <property type="entry name" value="Maleyloyr_isom"/>
</dbReference>
<proteinExistence type="predicted"/>
<evidence type="ECO:0000256" key="1">
    <source>
        <dbReference type="SAM" id="MobiDB-lite"/>
    </source>
</evidence>
<dbReference type="GO" id="GO:0046872">
    <property type="term" value="F:metal ion binding"/>
    <property type="evidence" value="ECO:0007669"/>
    <property type="project" value="InterPro"/>
</dbReference>
<protein>
    <submittedName>
        <fullName evidence="3">TIGR03086 family protein</fullName>
    </submittedName>
</protein>
<evidence type="ECO:0000259" key="2">
    <source>
        <dbReference type="Pfam" id="PF11716"/>
    </source>
</evidence>
<feature type="domain" description="Mycothiol-dependent maleylpyruvate isomerase metal-binding" evidence="2">
    <location>
        <begin position="30"/>
        <end position="151"/>
    </location>
</feature>